<dbReference type="OrthoDB" id="3003200at2759"/>
<feature type="compositionally biased region" description="Low complexity" evidence="1">
    <location>
        <begin position="177"/>
        <end position="202"/>
    </location>
</feature>
<comment type="caution">
    <text evidence="2">The sequence shown here is derived from an EMBL/GenBank/DDBJ whole genome shotgun (WGS) entry which is preliminary data.</text>
</comment>
<sequence>MLRLSRPHQTLRLKWATARGFAVPAGEGAAKARQSTATLSKDSYDAPLQVPAEGTFASELMKETESGKTAMESIKEKAAALAAKRREARLARESANSSSQGYEGRLARQAQTATHTPSTAPVFEINTRPLQSSQPDRRRQRRVFDVSTDQLTTAFSQPKGQGNRNKFNGQGGDRRSAAPSNNGNRNGNRNGPQRQQRAPPRSLMANKRPDRKQASEDAVGSLEDLVVTVDLPNSPGSISVSQDLSSVFPKEDSPLDLALSKLSDKKSAALAGNILRKFGGDYSAFAPTPSPTLYTTPVDKLPLRAQVTLAMAKSKGLNINDRKLVVNTVTKAIGEVPSPTVA</sequence>
<reference evidence="2 3" key="1">
    <citation type="journal article" date="2020" name="ISME J.">
        <title>Uncovering the hidden diversity of litter-decomposition mechanisms in mushroom-forming fungi.</title>
        <authorList>
            <person name="Floudas D."/>
            <person name="Bentzer J."/>
            <person name="Ahren D."/>
            <person name="Johansson T."/>
            <person name="Persson P."/>
            <person name="Tunlid A."/>
        </authorList>
    </citation>
    <scope>NUCLEOTIDE SEQUENCE [LARGE SCALE GENOMIC DNA]</scope>
    <source>
        <strain evidence="2 3">CBS 175.51</strain>
    </source>
</reference>
<evidence type="ECO:0000256" key="1">
    <source>
        <dbReference type="SAM" id="MobiDB-lite"/>
    </source>
</evidence>
<feature type="compositionally biased region" description="Polar residues" evidence="1">
    <location>
        <begin position="109"/>
        <end position="119"/>
    </location>
</feature>
<feature type="compositionally biased region" description="Polar residues" evidence="1">
    <location>
        <begin position="147"/>
        <end position="168"/>
    </location>
</feature>
<proteinExistence type="predicted"/>
<evidence type="ECO:0000313" key="3">
    <source>
        <dbReference type="Proteomes" id="UP000541558"/>
    </source>
</evidence>
<keyword evidence="3" id="KW-1185">Reference proteome</keyword>
<dbReference type="Proteomes" id="UP000541558">
    <property type="component" value="Unassembled WGS sequence"/>
</dbReference>
<feature type="region of interest" description="Disordered" evidence="1">
    <location>
        <begin position="89"/>
        <end position="219"/>
    </location>
</feature>
<evidence type="ECO:0000313" key="2">
    <source>
        <dbReference type="EMBL" id="KAF5323532.1"/>
    </source>
</evidence>
<name>A0A8H5F4Q6_9AGAR</name>
<gene>
    <name evidence="2" type="ORF">D9611_005588</name>
</gene>
<dbReference type="EMBL" id="JAACJK010000166">
    <property type="protein sequence ID" value="KAF5323532.1"/>
    <property type="molecule type" value="Genomic_DNA"/>
</dbReference>
<accession>A0A8H5F4Q6</accession>
<dbReference type="AlphaFoldDB" id="A0A8H5F4Q6"/>
<organism evidence="2 3">
    <name type="scientific">Ephemerocybe angulata</name>
    <dbReference type="NCBI Taxonomy" id="980116"/>
    <lineage>
        <taxon>Eukaryota</taxon>
        <taxon>Fungi</taxon>
        <taxon>Dikarya</taxon>
        <taxon>Basidiomycota</taxon>
        <taxon>Agaricomycotina</taxon>
        <taxon>Agaricomycetes</taxon>
        <taxon>Agaricomycetidae</taxon>
        <taxon>Agaricales</taxon>
        <taxon>Agaricineae</taxon>
        <taxon>Psathyrellaceae</taxon>
        <taxon>Ephemerocybe</taxon>
    </lineage>
</organism>
<protein>
    <submittedName>
        <fullName evidence="2">Uncharacterized protein</fullName>
    </submittedName>
</protein>